<reference evidence="2" key="1">
    <citation type="submission" date="2022-02" db="EMBL/GenBank/DDBJ databases">
        <authorList>
            <person name="Henning P.M."/>
            <person name="McCubbin A.G."/>
            <person name="Shore J.S."/>
        </authorList>
    </citation>
    <scope>NUCLEOTIDE SEQUENCE</scope>
    <source>
        <strain evidence="2">F60SS</strain>
        <tissue evidence="2">Leaves</tissue>
    </source>
</reference>
<name>A0A9Q0JRH3_9ROSI</name>
<keyword evidence="3" id="KW-1185">Reference proteome</keyword>
<dbReference type="GO" id="GO:0000398">
    <property type="term" value="P:mRNA splicing, via spliceosome"/>
    <property type="evidence" value="ECO:0007669"/>
    <property type="project" value="InterPro"/>
</dbReference>
<evidence type="ECO:0000256" key="1">
    <source>
        <dbReference type="SAM" id="MobiDB-lite"/>
    </source>
</evidence>
<dbReference type="InterPro" id="IPR007590">
    <property type="entry name" value="Saf4/Yju2"/>
</dbReference>
<evidence type="ECO:0000313" key="3">
    <source>
        <dbReference type="Proteomes" id="UP001141552"/>
    </source>
</evidence>
<dbReference type="Pfam" id="PF04502">
    <property type="entry name" value="Saf4_Yju2"/>
    <property type="match status" value="2"/>
</dbReference>
<accession>A0A9Q0JRH3</accession>
<feature type="non-terminal residue" evidence="2">
    <location>
        <position position="238"/>
    </location>
</feature>
<gene>
    <name evidence="2" type="ORF">Tsubulata_000596</name>
</gene>
<dbReference type="EMBL" id="JAKUCV010000418">
    <property type="protein sequence ID" value="KAJ4850125.1"/>
    <property type="molecule type" value="Genomic_DNA"/>
</dbReference>
<feature type="non-terminal residue" evidence="2">
    <location>
        <position position="1"/>
    </location>
</feature>
<sequence>RCRFGITHRNLTGRSCSGSGSCRRRRRSGPDDASDAHQMQHKQLVVSETYLGVHILRFYSRCPNCSAEFVIKTDPKNCDYVVESGATRLPEDEKECTNCSAEFVFRTDPKNSDYVLESRATRNFEPWRAEDVEAGHRKRRRGEEEEEMGDALKGLESRTRDSKREMDDLAALEELKSIKSTHAGIDRDSMLEGLQRRTRAMEEKDEALIRSIFLKRDETVRRISDGDDGFNASEISHQ</sequence>
<dbReference type="PANTHER" id="PTHR12111:SF1">
    <property type="entry name" value="SPLICING FACTOR YJU2"/>
    <property type="match status" value="1"/>
</dbReference>
<dbReference type="Proteomes" id="UP001141552">
    <property type="component" value="Unassembled WGS sequence"/>
</dbReference>
<protein>
    <submittedName>
        <fullName evidence="2">Uncharacterized protein</fullName>
    </submittedName>
</protein>
<evidence type="ECO:0000313" key="2">
    <source>
        <dbReference type="EMBL" id="KAJ4850125.1"/>
    </source>
</evidence>
<proteinExistence type="predicted"/>
<organism evidence="2 3">
    <name type="scientific">Turnera subulata</name>
    <dbReference type="NCBI Taxonomy" id="218843"/>
    <lineage>
        <taxon>Eukaryota</taxon>
        <taxon>Viridiplantae</taxon>
        <taxon>Streptophyta</taxon>
        <taxon>Embryophyta</taxon>
        <taxon>Tracheophyta</taxon>
        <taxon>Spermatophyta</taxon>
        <taxon>Magnoliopsida</taxon>
        <taxon>eudicotyledons</taxon>
        <taxon>Gunneridae</taxon>
        <taxon>Pentapetalae</taxon>
        <taxon>rosids</taxon>
        <taxon>fabids</taxon>
        <taxon>Malpighiales</taxon>
        <taxon>Passifloraceae</taxon>
        <taxon>Turnera</taxon>
    </lineage>
</organism>
<comment type="caution">
    <text evidence="2">The sequence shown here is derived from an EMBL/GenBank/DDBJ whole genome shotgun (WGS) entry which is preliminary data.</text>
</comment>
<dbReference type="AlphaFoldDB" id="A0A9Q0JRH3"/>
<reference evidence="2" key="2">
    <citation type="journal article" date="2023" name="Plants (Basel)">
        <title>Annotation of the Turnera subulata (Passifloraceae) Draft Genome Reveals the S-Locus Evolved after the Divergence of Turneroideae from Passifloroideae in a Stepwise Manner.</title>
        <authorList>
            <person name="Henning P.M."/>
            <person name="Roalson E.H."/>
            <person name="Mir W."/>
            <person name="McCubbin A.G."/>
            <person name="Shore J.S."/>
        </authorList>
    </citation>
    <scope>NUCLEOTIDE SEQUENCE</scope>
    <source>
        <strain evidence="2">F60SS</strain>
    </source>
</reference>
<feature type="region of interest" description="Disordered" evidence="1">
    <location>
        <begin position="18"/>
        <end position="39"/>
    </location>
</feature>
<dbReference type="PANTHER" id="PTHR12111">
    <property type="entry name" value="SPLICING FACTOR YJU2"/>
    <property type="match status" value="1"/>
</dbReference>
<dbReference type="OrthoDB" id="674963at2759"/>